<evidence type="ECO:0000313" key="11">
    <source>
        <dbReference type="EMBL" id="GGU41632.1"/>
    </source>
</evidence>
<keyword evidence="6 9" id="KW-1133">Transmembrane helix</keyword>
<proteinExistence type="inferred from homology"/>
<reference evidence="11" key="1">
    <citation type="journal article" date="2014" name="Int. J. Syst. Evol. Microbiol.">
        <title>Complete genome sequence of Corynebacterium casei LMG S-19264T (=DSM 44701T), isolated from a smear-ripened cheese.</title>
        <authorList>
            <consortium name="US DOE Joint Genome Institute (JGI-PGF)"/>
            <person name="Walter F."/>
            <person name="Albersmeier A."/>
            <person name="Kalinowski J."/>
            <person name="Ruckert C."/>
        </authorList>
    </citation>
    <scope>NUCLEOTIDE SEQUENCE</scope>
    <source>
        <strain evidence="11">JCM 4391</strain>
    </source>
</reference>
<evidence type="ECO:0000256" key="6">
    <source>
        <dbReference type="ARBA" id="ARBA00022989"/>
    </source>
</evidence>
<evidence type="ECO:0000256" key="7">
    <source>
        <dbReference type="ARBA" id="ARBA00023136"/>
    </source>
</evidence>
<comment type="caution">
    <text evidence="11">The sequence shown here is derived from an EMBL/GenBank/DDBJ whole genome shotgun (WGS) entry which is preliminary data.</text>
</comment>
<dbReference type="InterPro" id="IPR004841">
    <property type="entry name" value="AA-permease/SLC12A_dom"/>
</dbReference>
<feature type="transmembrane region" description="Helical" evidence="9">
    <location>
        <begin position="100"/>
        <end position="121"/>
    </location>
</feature>
<name>A0A918HXT6_9ACTN</name>
<feature type="transmembrane region" description="Helical" evidence="9">
    <location>
        <begin position="445"/>
        <end position="462"/>
    </location>
</feature>
<accession>A0A918HXT6</accession>
<keyword evidence="3" id="KW-0813">Transport</keyword>
<dbReference type="PANTHER" id="PTHR43495">
    <property type="entry name" value="GABA PERMEASE"/>
    <property type="match status" value="1"/>
</dbReference>
<keyword evidence="12" id="KW-1185">Reference proteome</keyword>
<dbReference type="AlphaFoldDB" id="A0A918HXT6"/>
<evidence type="ECO:0000256" key="9">
    <source>
        <dbReference type="SAM" id="Phobius"/>
    </source>
</evidence>
<comment type="subcellular location">
    <subcellularLocation>
        <location evidence="1">Membrane</location>
        <topology evidence="1">Multi-pass membrane protein</topology>
    </subcellularLocation>
</comment>
<reference evidence="11" key="2">
    <citation type="submission" date="2020-09" db="EMBL/GenBank/DDBJ databases">
        <authorList>
            <person name="Sun Q."/>
            <person name="Ohkuma M."/>
        </authorList>
    </citation>
    <scope>NUCLEOTIDE SEQUENCE</scope>
    <source>
        <strain evidence="11">JCM 4391</strain>
    </source>
</reference>
<dbReference type="Gene3D" id="1.20.1740.10">
    <property type="entry name" value="Amino acid/polyamine transporter I"/>
    <property type="match status" value="1"/>
</dbReference>
<dbReference type="PANTHER" id="PTHR43495:SF5">
    <property type="entry name" value="GAMMA-AMINOBUTYRIC ACID PERMEASE"/>
    <property type="match status" value="1"/>
</dbReference>
<dbReference type="GO" id="GO:0016020">
    <property type="term" value="C:membrane"/>
    <property type="evidence" value="ECO:0007669"/>
    <property type="project" value="UniProtKB-SubCell"/>
</dbReference>
<dbReference type="Proteomes" id="UP000636661">
    <property type="component" value="Unassembled WGS sequence"/>
</dbReference>
<keyword evidence="7 9" id="KW-0472">Membrane</keyword>
<keyword evidence="5" id="KW-0029">Amino-acid transport</keyword>
<feature type="transmembrane region" description="Helical" evidence="9">
    <location>
        <begin position="62"/>
        <end position="79"/>
    </location>
</feature>
<evidence type="ECO:0000256" key="3">
    <source>
        <dbReference type="ARBA" id="ARBA00022448"/>
    </source>
</evidence>
<evidence type="ECO:0000256" key="4">
    <source>
        <dbReference type="ARBA" id="ARBA00022692"/>
    </source>
</evidence>
<feature type="transmembrane region" description="Helical" evidence="9">
    <location>
        <begin position="141"/>
        <end position="159"/>
    </location>
</feature>
<feature type="transmembrane region" description="Helical" evidence="9">
    <location>
        <begin position="349"/>
        <end position="367"/>
    </location>
</feature>
<organism evidence="11 12">
    <name type="scientific">Streptomyces lavendofoliae</name>
    <dbReference type="NCBI Taxonomy" id="67314"/>
    <lineage>
        <taxon>Bacteria</taxon>
        <taxon>Bacillati</taxon>
        <taxon>Actinomycetota</taxon>
        <taxon>Actinomycetes</taxon>
        <taxon>Kitasatosporales</taxon>
        <taxon>Streptomycetaceae</taxon>
        <taxon>Streptomyces</taxon>
    </lineage>
</organism>
<gene>
    <name evidence="11" type="ORF">GCM10010274_31810</name>
</gene>
<dbReference type="EMBL" id="BMTP01000007">
    <property type="protein sequence ID" value="GGU41632.1"/>
    <property type="molecule type" value="Genomic_DNA"/>
</dbReference>
<evidence type="ECO:0000313" key="12">
    <source>
        <dbReference type="Proteomes" id="UP000636661"/>
    </source>
</evidence>
<dbReference type="PIRSF" id="PIRSF006060">
    <property type="entry name" value="AA_transporter"/>
    <property type="match status" value="1"/>
</dbReference>
<evidence type="ECO:0000256" key="8">
    <source>
        <dbReference type="SAM" id="MobiDB-lite"/>
    </source>
</evidence>
<dbReference type="GO" id="GO:0055085">
    <property type="term" value="P:transmembrane transport"/>
    <property type="evidence" value="ECO:0007669"/>
    <property type="project" value="InterPro"/>
</dbReference>
<evidence type="ECO:0000259" key="10">
    <source>
        <dbReference type="Pfam" id="PF00324"/>
    </source>
</evidence>
<feature type="region of interest" description="Disordered" evidence="8">
    <location>
        <begin position="1"/>
        <end position="23"/>
    </location>
</feature>
<evidence type="ECO:0000256" key="5">
    <source>
        <dbReference type="ARBA" id="ARBA00022970"/>
    </source>
</evidence>
<dbReference type="InterPro" id="IPR004840">
    <property type="entry name" value="Amino_acid_permease_CS"/>
</dbReference>
<feature type="transmembrane region" description="Helical" evidence="9">
    <location>
        <begin position="296"/>
        <end position="315"/>
    </location>
</feature>
<dbReference type="GO" id="GO:0006865">
    <property type="term" value="P:amino acid transport"/>
    <property type="evidence" value="ECO:0007669"/>
    <property type="project" value="UniProtKB-KW"/>
</dbReference>
<feature type="transmembrane region" description="Helical" evidence="9">
    <location>
        <begin position="33"/>
        <end position="56"/>
    </location>
</feature>
<feature type="transmembrane region" description="Helical" evidence="9">
    <location>
        <begin position="171"/>
        <end position="192"/>
    </location>
</feature>
<feature type="transmembrane region" description="Helical" evidence="9">
    <location>
        <begin position="410"/>
        <end position="433"/>
    </location>
</feature>
<sequence length="472" mass="49619">MPMSRTSAPADSTPVEPAPADAPLTHGLKQRHLSMIALGGVIGAGLFVGSGTAIAAAGPSIVLAYALSGALVMLVMRMLGEMSAANPASGSFSVHAERAIGPWAGFTAGWSFWFLLCVAVGLEGIGAAKIMTGWFPGTPEWAWVALFMVVFCATNLAAVKNFGEFEFWFAALKVGAIVIFLGIGALAIAGLLPGTDAPGTANLTGHGGFMPSGSEGLIVGLLASVFAYGGLETVTIAAAESEQPVQGVAKAVRTAMWRIGVFYIGSMAVVVTLLPWTDKAVAQKGPYVATLEHLDIPYAGQIMNIVVLVALLSAMNANIYGASRMANSLVARGQGPKALGRISGGVPRIAVLMSSVIGFVCVLLSYWRPNDVFLWLLNMIGAIILVVWIFIAVSQLVLRRRLERETPEKLVVRMWAYPYLTYAALAGMAAVFVLMAREEGTRDQLYATGALTLALAVAGYVLQVTRKESPKV</sequence>
<evidence type="ECO:0000256" key="2">
    <source>
        <dbReference type="ARBA" id="ARBA00008583"/>
    </source>
</evidence>
<feature type="domain" description="Amino acid permease/ SLC12A" evidence="10">
    <location>
        <begin position="32"/>
        <end position="442"/>
    </location>
</feature>
<feature type="compositionally biased region" description="Polar residues" evidence="8">
    <location>
        <begin position="1"/>
        <end position="10"/>
    </location>
</feature>
<feature type="transmembrane region" description="Helical" evidence="9">
    <location>
        <begin position="373"/>
        <end position="398"/>
    </location>
</feature>
<protein>
    <submittedName>
        <fullName evidence="11">Amino acid transporter</fullName>
    </submittedName>
</protein>
<feature type="transmembrane region" description="Helical" evidence="9">
    <location>
        <begin position="259"/>
        <end position="276"/>
    </location>
</feature>
<keyword evidence="4 9" id="KW-0812">Transmembrane</keyword>
<feature type="transmembrane region" description="Helical" evidence="9">
    <location>
        <begin position="217"/>
        <end position="239"/>
    </location>
</feature>
<comment type="similarity">
    <text evidence="2">Belongs to the amino acid-polyamine-organocation (APC) superfamily. Amino acid transporter (AAT) (TC 2.A.3.1) family.</text>
</comment>
<evidence type="ECO:0000256" key="1">
    <source>
        <dbReference type="ARBA" id="ARBA00004141"/>
    </source>
</evidence>
<dbReference type="PROSITE" id="PS00218">
    <property type="entry name" value="AMINO_ACID_PERMEASE_1"/>
    <property type="match status" value="1"/>
</dbReference>
<dbReference type="Pfam" id="PF00324">
    <property type="entry name" value="AA_permease"/>
    <property type="match status" value="1"/>
</dbReference>
<dbReference type="FunFam" id="1.20.1740.10:FF:000001">
    <property type="entry name" value="Amino acid permease"/>
    <property type="match status" value="1"/>
</dbReference>